<dbReference type="CDD" id="cd08474">
    <property type="entry name" value="PBP2_CrgA_like_5"/>
    <property type="match status" value="1"/>
</dbReference>
<sequence length="299" mass="32986">MKRADFADLMAFAVIAEERSFTRAGNRLGISSSALSHAIRLLEERLDVKLLNRTTRSVAPTAAGERLLARLRPALKDIGDGLEELADEHAGPSGLVRINTHHSAAALYIVPKLQALRQTYPGITLDITTNEGLVDIVSAGYDAGIRNGEQLAQDMVAVRIGPDYRTVVVATPEYLETAPAIARPQDLVQHACIAYRMSTSGTLLRWQFQRGSRMFDVAIKPVFITNDMDLLIEATLQGIGVGYLLREQVAAHLASGKLVELLPRWSVRHTGSFLYYPGRRQMRPAMRAVIDLLRYDGRA</sequence>
<dbReference type="RefSeq" id="WP_144812346.1">
    <property type="nucleotide sequence ID" value="NZ_VNFE01000004.1"/>
</dbReference>
<dbReference type="InterPro" id="IPR036388">
    <property type="entry name" value="WH-like_DNA-bd_sf"/>
</dbReference>
<dbReference type="SUPFAM" id="SSF53850">
    <property type="entry name" value="Periplasmic binding protein-like II"/>
    <property type="match status" value="1"/>
</dbReference>
<evidence type="ECO:0000256" key="1">
    <source>
        <dbReference type="ARBA" id="ARBA00009437"/>
    </source>
</evidence>
<dbReference type="GO" id="GO:0003700">
    <property type="term" value="F:DNA-binding transcription factor activity"/>
    <property type="evidence" value="ECO:0007669"/>
    <property type="project" value="InterPro"/>
</dbReference>
<evidence type="ECO:0000313" key="7">
    <source>
        <dbReference type="Proteomes" id="UP000317288"/>
    </source>
</evidence>
<feature type="domain" description="HTH lysR-type" evidence="5">
    <location>
        <begin position="1"/>
        <end position="61"/>
    </location>
</feature>
<comment type="caution">
    <text evidence="6">The sequence shown here is derived from an EMBL/GenBank/DDBJ whole genome shotgun (WGS) entry which is preliminary data.</text>
</comment>
<keyword evidence="3" id="KW-0238">DNA-binding</keyword>
<dbReference type="PANTHER" id="PTHR30537:SF1">
    <property type="entry name" value="HTH-TYPE TRANSCRIPTIONAL REGULATOR PGRR"/>
    <property type="match status" value="1"/>
</dbReference>
<evidence type="ECO:0000259" key="5">
    <source>
        <dbReference type="PROSITE" id="PS50931"/>
    </source>
</evidence>
<dbReference type="Pfam" id="PF00126">
    <property type="entry name" value="HTH_1"/>
    <property type="match status" value="1"/>
</dbReference>
<dbReference type="GO" id="GO:0043565">
    <property type="term" value="F:sequence-specific DNA binding"/>
    <property type="evidence" value="ECO:0007669"/>
    <property type="project" value="TreeGrafter"/>
</dbReference>
<dbReference type="InterPro" id="IPR036390">
    <property type="entry name" value="WH_DNA-bd_sf"/>
</dbReference>
<dbReference type="SUPFAM" id="SSF46785">
    <property type="entry name" value="Winged helix' DNA-binding domain"/>
    <property type="match status" value="1"/>
</dbReference>
<dbReference type="GO" id="GO:0006351">
    <property type="term" value="P:DNA-templated transcription"/>
    <property type="evidence" value="ECO:0007669"/>
    <property type="project" value="TreeGrafter"/>
</dbReference>
<gene>
    <name evidence="6" type="ORF">FQP89_14530</name>
</gene>
<name>A0A558J6E4_9GAMM</name>
<evidence type="ECO:0000256" key="4">
    <source>
        <dbReference type="ARBA" id="ARBA00023163"/>
    </source>
</evidence>
<dbReference type="Pfam" id="PF03466">
    <property type="entry name" value="LysR_substrate"/>
    <property type="match status" value="1"/>
</dbReference>
<dbReference type="InterPro" id="IPR005119">
    <property type="entry name" value="LysR_subst-bd"/>
</dbReference>
<dbReference type="FunFam" id="1.10.10.10:FF:000001">
    <property type="entry name" value="LysR family transcriptional regulator"/>
    <property type="match status" value="1"/>
</dbReference>
<keyword evidence="2" id="KW-0805">Transcription regulation</keyword>
<proteinExistence type="inferred from homology"/>
<evidence type="ECO:0000313" key="6">
    <source>
        <dbReference type="EMBL" id="TVU89215.1"/>
    </source>
</evidence>
<evidence type="ECO:0000256" key="2">
    <source>
        <dbReference type="ARBA" id="ARBA00023015"/>
    </source>
</evidence>
<dbReference type="PANTHER" id="PTHR30537">
    <property type="entry name" value="HTH-TYPE TRANSCRIPTIONAL REGULATOR"/>
    <property type="match status" value="1"/>
</dbReference>
<evidence type="ECO:0000256" key="3">
    <source>
        <dbReference type="ARBA" id="ARBA00023125"/>
    </source>
</evidence>
<keyword evidence="4" id="KW-0804">Transcription</keyword>
<dbReference type="Gene3D" id="1.10.10.10">
    <property type="entry name" value="Winged helix-like DNA-binding domain superfamily/Winged helix DNA-binding domain"/>
    <property type="match status" value="1"/>
</dbReference>
<dbReference type="InterPro" id="IPR000847">
    <property type="entry name" value="LysR_HTH_N"/>
</dbReference>
<organism evidence="6 7">
    <name type="scientific">Vreelandella titanicae</name>
    <dbReference type="NCBI Taxonomy" id="664683"/>
    <lineage>
        <taxon>Bacteria</taxon>
        <taxon>Pseudomonadati</taxon>
        <taxon>Pseudomonadota</taxon>
        <taxon>Gammaproteobacteria</taxon>
        <taxon>Oceanospirillales</taxon>
        <taxon>Halomonadaceae</taxon>
        <taxon>Vreelandella</taxon>
    </lineage>
</organism>
<dbReference type="PROSITE" id="PS50931">
    <property type="entry name" value="HTH_LYSR"/>
    <property type="match status" value="1"/>
</dbReference>
<dbReference type="AlphaFoldDB" id="A0A558J6E4"/>
<dbReference type="EMBL" id="VNFE01000004">
    <property type="protein sequence ID" value="TVU89215.1"/>
    <property type="molecule type" value="Genomic_DNA"/>
</dbReference>
<protein>
    <submittedName>
        <fullName evidence="6">LysR family transcriptional regulator</fullName>
    </submittedName>
</protein>
<comment type="similarity">
    <text evidence="1">Belongs to the LysR transcriptional regulatory family.</text>
</comment>
<reference evidence="6 7" key="1">
    <citation type="submission" date="2019-07" db="EMBL/GenBank/DDBJ databases">
        <title>Diversity of Bacteria from Kongsfjorden, Arctic.</title>
        <authorList>
            <person name="Yu Y."/>
        </authorList>
    </citation>
    <scope>NUCLEOTIDE SEQUENCE [LARGE SCALE GENOMIC DNA]</scope>
    <source>
        <strain evidence="6 7">SM1922</strain>
    </source>
</reference>
<accession>A0A558J6E4</accession>
<dbReference type="Gene3D" id="3.40.190.290">
    <property type="match status" value="1"/>
</dbReference>
<dbReference type="InterPro" id="IPR058163">
    <property type="entry name" value="LysR-type_TF_proteobact-type"/>
</dbReference>
<dbReference type="Proteomes" id="UP000317288">
    <property type="component" value="Unassembled WGS sequence"/>
</dbReference>